<dbReference type="Pfam" id="PF13561">
    <property type="entry name" value="adh_short_C2"/>
    <property type="match status" value="1"/>
</dbReference>
<evidence type="ECO:0000256" key="2">
    <source>
        <dbReference type="ARBA" id="ARBA00023002"/>
    </source>
</evidence>
<dbReference type="NCBIfam" id="NF047420">
    <property type="entry name" value="EF_P_mod_YmfI"/>
    <property type="match status" value="1"/>
</dbReference>
<evidence type="ECO:0000313" key="3">
    <source>
        <dbReference type="EMBL" id="KIL12323.1"/>
    </source>
</evidence>
<reference evidence="3 4" key="1">
    <citation type="submission" date="2014-12" db="EMBL/GenBank/DDBJ databases">
        <title>Draft Genome Sequences of Five Spore-Forming Food Isolates of Bacillus pumilus.</title>
        <authorList>
            <person name="de Jong A."/>
            <person name="van Heel A.J."/>
            <person name="Montalban-Lopez M."/>
            <person name="Krawczyk A.O."/>
            <person name="Berendsen E.M."/>
            <person name="Wells-Bennik M."/>
            <person name="Kuipers O.P."/>
        </authorList>
    </citation>
    <scope>NUCLEOTIDE SEQUENCE [LARGE SCALE GENOMIC DNA]</scope>
    <source>
        <strain evidence="3 4">B4127</strain>
    </source>
</reference>
<dbReference type="EMBL" id="JXCL01000040">
    <property type="protein sequence ID" value="KIL12323.1"/>
    <property type="molecule type" value="Genomic_DNA"/>
</dbReference>
<dbReference type="Gene3D" id="3.40.50.720">
    <property type="entry name" value="NAD(P)-binding Rossmann-like Domain"/>
    <property type="match status" value="1"/>
</dbReference>
<organism evidence="3 4">
    <name type="scientific">Bacillus pumilus</name>
    <name type="common">Bacillus mesentericus</name>
    <dbReference type="NCBI Taxonomy" id="1408"/>
    <lineage>
        <taxon>Bacteria</taxon>
        <taxon>Bacillati</taxon>
        <taxon>Bacillota</taxon>
        <taxon>Bacilli</taxon>
        <taxon>Bacillales</taxon>
        <taxon>Bacillaceae</taxon>
        <taxon>Bacillus</taxon>
    </lineage>
</organism>
<dbReference type="Proteomes" id="UP000031978">
    <property type="component" value="Unassembled WGS sequence"/>
</dbReference>
<dbReference type="InterPro" id="IPR036291">
    <property type="entry name" value="NAD(P)-bd_dom_sf"/>
</dbReference>
<evidence type="ECO:0000313" key="4">
    <source>
        <dbReference type="Proteomes" id="UP000031978"/>
    </source>
</evidence>
<comment type="similarity">
    <text evidence="1">Belongs to the short-chain dehydrogenases/reductases (SDR) family.</text>
</comment>
<accession>A0AB34QP87</accession>
<dbReference type="RefSeq" id="WP_044141865.1">
    <property type="nucleotide sequence ID" value="NZ_JXCL01000040.1"/>
</dbReference>
<protein>
    <submittedName>
        <fullName evidence="3">3-oxoacyl-[acyl-carrier protein] reductase</fullName>
        <ecNumber evidence="3">1.1.1.100</ecNumber>
    </submittedName>
</protein>
<dbReference type="InterPro" id="IPR002347">
    <property type="entry name" value="SDR_fam"/>
</dbReference>
<sequence length="243" mass="26076">MTSRWALITGASGGIGQAAAKKLAQEGCHVILHYHKNEQTAVQLAAELEETCHIQTHVVQADLAKMGGADELVSRVPVSPDILVLNSGKSHVGLVTDTEKDVLASMVQLHVTSPYELTQHLLPAMIQKKTGHIVAISSIWGETGASCEVLYSMVKGAQNAFIKGLAKELAPSGIRANAVSPGAVHTDMMKSFTQEDIEMLEEEIPLGRLASPEEIADVIWFLASKQSSYMTGQILSVNGGWYC</sequence>
<evidence type="ECO:0000256" key="1">
    <source>
        <dbReference type="ARBA" id="ARBA00006484"/>
    </source>
</evidence>
<dbReference type="EC" id="1.1.1.100" evidence="3"/>
<proteinExistence type="inferred from homology"/>
<dbReference type="CDD" id="cd05233">
    <property type="entry name" value="SDR_c"/>
    <property type="match status" value="1"/>
</dbReference>
<dbReference type="SUPFAM" id="SSF51735">
    <property type="entry name" value="NAD(P)-binding Rossmann-fold domains"/>
    <property type="match status" value="1"/>
</dbReference>
<gene>
    <name evidence="3" type="ORF">B4127_1654</name>
</gene>
<dbReference type="InterPro" id="IPR050259">
    <property type="entry name" value="SDR"/>
</dbReference>
<dbReference type="PANTHER" id="PTHR42879">
    <property type="entry name" value="3-OXOACYL-(ACYL-CARRIER-PROTEIN) REDUCTASE"/>
    <property type="match status" value="1"/>
</dbReference>
<dbReference type="GO" id="GO:0004316">
    <property type="term" value="F:3-oxoacyl-[acyl-carrier-protein] reductase (NADPH) activity"/>
    <property type="evidence" value="ECO:0007669"/>
    <property type="project" value="UniProtKB-EC"/>
</dbReference>
<dbReference type="FunFam" id="3.40.50.720:FF:000173">
    <property type="entry name" value="3-oxoacyl-[acyl-carrier protein] reductase"/>
    <property type="match status" value="1"/>
</dbReference>
<dbReference type="AlphaFoldDB" id="A0AB34QP87"/>
<dbReference type="PRINTS" id="PR00081">
    <property type="entry name" value="GDHRDH"/>
</dbReference>
<name>A0AB34QP87_BACPU</name>
<comment type="caution">
    <text evidence="3">The sequence shown here is derived from an EMBL/GenBank/DDBJ whole genome shotgun (WGS) entry which is preliminary data.</text>
</comment>
<keyword evidence="2 3" id="KW-0560">Oxidoreductase</keyword>
<dbReference type="PANTHER" id="PTHR42879:SF2">
    <property type="entry name" value="3-OXOACYL-[ACYL-CARRIER-PROTEIN] REDUCTASE FABG"/>
    <property type="match status" value="1"/>
</dbReference>